<evidence type="ECO:0000313" key="11">
    <source>
        <dbReference type="WBParaSite" id="HPBE_0000246301-mRNA-1"/>
    </source>
</evidence>
<dbReference type="PANTHER" id="PTHR17130:SF14">
    <property type="entry name" value="CYTOCHROME C OXIDASE ASSEMBLY PROTEIN COX16 HOMOLOG, MITOCHONDRIAL"/>
    <property type="match status" value="1"/>
</dbReference>
<keyword evidence="7" id="KW-0496">Mitochondrion</keyword>
<reference evidence="11" key="2">
    <citation type="submission" date="2019-09" db="UniProtKB">
        <authorList>
            <consortium name="WormBaseParasite"/>
        </authorList>
    </citation>
    <scope>IDENTIFICATION</scope>
</reference>
<reference evidence="9 10" key="1">
    <citation type="submission" date="2018-11" db="EMBL/GenBank/DDBJ databases">
        <authorList>
            <consortium name="Pathogen Informatics"/>
        </authorList>
    </citation>
    <scope>NUCLEOTIDE SEQUENCE [LARGE SCALE GENOMIC DNA]</scope>
</reference>
<dbReference type="EMBL" id="UZAH01003742">
    <property type="protein sequence ID" value="VDO25427.1"/>
    <property type="molecule type" value="Genomic_DNA"/>
</dbReference>
<dbReference type="AlphaFoldDB" id="A0A183F8H1"/>
<evidence type="ECO:0000256" key="3">
    <source>
        <dbReference type="ARBA" id="ARBA00021814"/>
    </source>
</evidence>
<evidence type="ECO:0000313" key="10">
    <source>
        <dbReference type="Proteomes" id="UP000050761"/>
    </source>
</evidence>
<evidence type="ECO:0000256" key="6">
    <source>
        <dbReference type="ARBA" id="ARBA00022989"/>
    </source>
</evidence>
<dbReference type="OrthoDB" id="1733656at2759"/>
<evidence type="ECO:0000256" key="2">
    <source>
        <dbReference type="ARBA" id="ARBA00008370"/>
    </source>
</evidence>
<gene>
    <name evidence="9" type="ORF">HPBE_LOCUS2464</name>
</gene>
<comment type="similarity">
    <text evidence="2">Belongs to the COX16 family.</text>
</comment>
<keyword evidence="10" id="KW-1185">Reference proteome</keyword>
<name>A0A183F8H1_HELPZ</name>
<protein>
    <recommendedName>
        <fullName evidence="3">Cytochrome c oxidase assembly protein COX16 homolog, mitochondrial</fullName>
    </recommendedName>
</protein>
<dbReference type="WBParaSite" id="HPBE_0000246301-mRNA-1">
    <property type="protein sequence ID" value="HPBE_0000246301-mRNA-1"/>
    <property type="gene ID" value="HPBE_0000246301"/>
</dbReference>
<evidence type="ECO:0000256" key="5">
    <source>
        <dbReference type="ARBA" id="ARBA00022792"/>
    </source>
</evidence>
<dbReference type="GO" id="GO:0005743">
    <property type="term" value="C:mitochondrial inner membrane"/>
    <property type="evidence" value="ECO:0007669"/>
    <property type="project" value="UniProtKB-SubCell"/>
</dbReference>
<dbReference type="GO" id="GO:0033617">
    <property type="term" value="P:mitochondrial respiratory chain complex IV assembly"/>
    <property type="evidence" value="ECO:0007669"/>
    <property type="project" value="TreeGrafter"/>
</dbReference>
<evidence type="ECO:0000313" key="9">
    <source>
        <dbReference type="EMBL" id="VDO25427.1"/>
    </source>
</evidence>
<proteinExistence type="inferred from homology"/>
<evidence type="ECO:0000256" key="1">
    <source>
        <dbReference type="ARBA" id="ARBA00004434"/>
    </source>
</evidence>
<dbReference type="Pfam" id="PF14138">
    <property type="entry name" value="COX16"/>
    <property type="match status" value="1"/>
</dbReference>
<evidence type="ECO:0000256" key="4">
    <source>
        <dbReference type="ARBA" id="ARBA00022692"/>
    </source>
</evidence>
<evidence type="ECO:0000256" key="7">
    <source>
        <dbReference type="ARBA" id="ARBA00023128"/>
    </source>
</evidence>
<comment type="subcellular location">
    <subcellularLocation>
        <location evidence="1">Mitochondrion inner membrane</location>
        <topology evidence="1">Single-pass membrane protein</topology>
    </subcellularLocation>
</comment>
<dbReference type="InterPro" id="IPR020164">
    <property type="entry name" value="Cyt_c_Oxase_assmbl_COX16"/>
</dbReference>
<dbReference type="Proteomes" id="UP000050761">
    <property type="component" value="Unassembled WGS sequence"/>
</dbReference>
<sequence>MSSRNLKFFRVGLPFFTIVLGGAYGLHYFQQVRFDFRKLKLQDTNLEHLKTDLEKSGVRLRKDVTVDSVYKEVAVIDTENWENIRGPREAEDISDYLRVK</sequence>
<keyword evidence="6" id="KW-1133">Transmembrane helix</keyword>
<keyword evidence="5" id="KW-0999">Mitochondrion inner membrane</keyword>
<keyword evidence="8" id="KW-0472">Membrane</keyword>
<keyword evidence="4" id="KW-0812">Transmembrane</keyword>
<accession>A0A183F8H1</accession>
<evidence type="ECO:0000256" key="8">
    <source>
        <dbReference type="ARBA" id="ARBA00023136"/>
    </source>
</evidence>
<organism evidence="10 11">
    <name type="scientific">Heligmosomoides polygyrus</name>
    <name type="common">Parasitic roundworm</name>
    <dbReference type="NCBI Taxonomy" id="6339"/>
    <lineage>
        <taxon>Eukaryota</taxon>
        <taxon>Metazoa</taxon>
        <taxon>Ecdysozoa</taxon>
        <taxon>Nematoda</taxon>
        <taxon>Chromadorea</taxon>
        <taxon>Rhabditida</taxon>
        <taxon>Rhabditina</taxon>
        <taxon>Rhabditomorpha</taxon>
        <taxon>Strongyloidea</taxon>
        <taxon>Heligmosomidae</taxon>
        <taxon>Heligmosomoides</taxon>
    </lineage>
</organism>
<dbReference type="PANTHER" id="PTHR17130">
    <property type="entry name" value="MITOCHONDRIAL OUTER MEMBRANE PROTEIN 25"/>
    <property type="match status" value="1"/>
</dbReference>
<accession>A0A3P7UTF0</accession>